<evidence type="ECO:0000256" key="12">
    <source>
        <dbReference type="SAM" id="Phobius"/>
    </source>
</evidence>
<keyword evidence="14" id="KW-1185">Reference proteome</keyword>
<evidence type="ECO:0000256" key="7">
    <source>
        <dbReference type="ARBA" id="ARBA00022824"/>
    </source>
</evidence>
<dbReference type="SUPFAM" id="SSF53649">
    <property type="entry name" value="Alkaline phosphatase-like"/>
    <property type="match status" value="1"/>
</dbReference>
<evidence type="ECO:0000313" key="14">
    <source>
        <dbReference type="Proteomes" id="UP001140094"/>
    </source>
</evidence>
<proteinExistence type="inferred from homology"/>
<evidence type="ECO:0000313" key="13">
    <source>
        <dbReference type="EMBL" id="KAJ2799623.1"/>
    </source>
</evidence>
<dbReference type="Gene3D" id="3.40.720.10">
    <property type="entry name" value="Alkaline Phosphatase, subunit A"/>
    <property type="match status" value="1"/>
</dbReference>
<dbReference type="Pfam" id="PF01663">
    <property type="entry name" value="Phosphodiest"/>
    <property type="match status" value="1"/>
</dbReference>
<dbReference type="GO" id="GO:0051377">
    <property type="term" value="F:mannose-ethanolamine phosphotransferase activity"/>
    <property type="evidence" value="ECO:0007669"/>
    <property type="project" value="InterPro"/>
</dbReference>
<dbReference type="InterPro" id="IPR037675">
    <property type="entry name" value="PIG-O_N"/>
</dbReference>
<reference evidence="13" key="1">
    <citation type="submission" date="2022-07" db="EMBL/GenBank/DDBJ databases">
        <title>Phylogenomic reconstructions and comparative analyses of Kickxellomycotina fungi.</title>
        <authorList>
            <person name="Reynolds N.K."/>
            <person name="Stajich J.E."/>
            <person name="Barry K."/>
            <person name="Grigoriev I.V."/>
            <person name="Crous P."/>
            <person name="Smith M.E."/>
        </authorList>
    </citation>
    <scope>NUCLEOTIDE SEQUENCE</scope>
    <source>
        <strain evidence="13">NRRL 1565</strain>
    </source>
</reference>
<keyword evidence="4" id="KW-0337">GPI-anchor biosynthesis</keyword>
<organism evidence="13 14">
    <name type="scientific">Coemansia guatemalensis</name>
    <dbReference type="NCBI Taxonomy" id="2761395"/>
    <lineage>
        <taxon>Eukaryota</taxon>
        <taxon>Fungi</taxon>
        <taxon>Fungi incertae sedis</taxon>
        <taxon>Zoopagomycota</taxon>
        <taxon>Kickxellomycotina</taxon>
        <taxon>Kickxellomycetes</taxon>
        <taxon>Kickxellales</taxon>
        <taxon>Kickxellaceae</taxon>
        <taxon>Coemansia</taxon>
    </lineage>
</organism>
<keyword evidence="7" id="KW-0256">Endoplasmic reticulum</keyword>
<accession>A0A9W8HRL2</accession>
<dbReference type="CDD" id="cd16023">
    <property type="entry name" value="GPI_EPT_3"/>
    <property type="match status" value="1"/>
</dbReference>
<evidence type="ECO:0000256" key="4">
    <source>
        <dbReference type="ARBA" id="ARBA00022502"/>
    </source>
</evidence>
<feature type="region of interest" description="Disordered" evidence="11">
    <location>
        <begin position="1"/>
        <end position="21"/>
    </location>
</feature>
<protein>
    <submittedName>
        <fullName evidence="13">Mannose-ethanolamine phosphotransferase gpi13</fullName>
    </submittedName>
</protein>
<evidence type="ECO:0000256" key="6">
    <source>
        <dbReference type="ARBA" id="ARBA00022692"/>
    </source>
</evidence>
<dbReference type="Proteomes" id="UP001140094">
    <property type="component" value="Unassembled WGS sequence"/>
</dbReference>
<sequence>MKSSNTESEQQRSTDNAQATGKASLSVRGHWTLSTMLVAVMAAGFWVFARGFLLTRMVLPDRSISSELPYTGVATAEGTCEWYPAKFERVIVLVVDALRVDFATWSSELNSTAAGEAKPYHNRLPVLERLGTARPEQAQLFRFRADPPTTTLQRLKGLTTGQLPTFIDAGSNFAGSAIDEDNWLQALRRRPAEGCDAATGQARTGARNLVFLGDDTWLSLFPEELHDTQAAEANGTWQSGEGWARVREFPSLNVWDLDTVDDGVLSRLPQLLLGPEAAEAQMGAEQAARVQGQRRRWRELVRQQQTWAHADFGVTGMGSAQVDAARLHNEWEVIVAHGLGVDHCGHRFGPEHAAISGKLEQMNAAIELITEAIDGDARATALVVLGDHGMDGTGDHGGDSPREVDAALWIYANRPWRSAAGDARAARTLRAAEARLAEATVDADLQHAWWRNTHLSEAYGGRVAAPEQRSVAQIDLVPTLALALGLPVPFNNLGAAVPEMFADDGGSGEWGLLRALRLNAAQTLRYVDAYTAASPAHGFPAAALRSWHA</sequence>
<dbReference type="EMBL" id="JANBUO010001144">
    <property type="protein sequence ID" value="KAJ2799623.1"/>
    <property type="molecule type" value="Genomic_DNA"/>
</dbReference>
<keyword evidence="9 12" id="KW-0472">Membrane</keyword>
<dbReference type="PANTHER" id="PTHR23071">
    <property type="entry name" value="PHOSPHATIDYLINOSITOL GLYCAN"/>
    <property type="match status" value="1"/>
</dbReference>
<name>A0A9W8HRL2_9FUNG</name>
<evidence type="ECO:0000256" key="3">
    <source>
        <dbReference type="ARBA" id="ARBA00008695"/>
    </source>
</evidence>
<dbReference type="GO" id="GO:0006506">
    <property type="term" value="P:GPI anchor biosynthetic process"/>
    <property type="evidence" value="ECO:0007669"/>
    <property type="project" value="UniProtKB-KW"/>
</dbReference>
<evidence type="ECO:0000256" key="5">
    <source>
        <dbReference type="ARBA" id="ARBA00022679"/>
    </source>
</evidence>
<dbReference type="InterPro" id="IPR017850">
    <property type="entry name" value="Alkaline_phosphatase_core_sf"/>
</dbReference>
<evidence type="ECO:0000256" key="8">
    <source>
        <dbReference type="ARBA" id="ARBA00022989"/>
    </source>
</evidence>
<gene>
    <name evidence="13" type="primary">GPI13_1</name>
    <name evidence="13" type="ORF">H4R20_004365</name>
</gene>
<dbReference type="PANTHER" id="PTHR23071:SF1">
    <property type="entry name" value="GPI ETHANOLAMINE PHOSPHATE TRANSFERASE 3"/>
    <property type="match status" value="1"/>
</dbReference>
<comment type="similarity">
    <text evidence="3">Belongs to the PIGG/PIGN/PIGO family. PIGO subfamily.</text>
</comment>
<keyword evidence="6 12" id="KW-0812">Transmembrane</keyword>
<comment type="subcellular location">
    <subcellularLocation>
        <location evidence="1">Endoplasmic reticulum membrane</location>
        <topology evidence="1">Multi-pass membrane protein</topology>
    </subcellularLocation>
</comment>
<dbReference type="InterPro" id="IPR002591">
    <property type="entry name" value="Phosphodiest/P_Trfase"/>
</dbReference>
<keyword evidence="10" id="KW-0325">Glycoprotein</keyword>
<keyword evidence="8 12" id="KW-1133">Transmembrane helix</keyword>
<feature type="transmembrane region" description="Helical" evidence="12">
    <location>
        <begin position="31"/>
        <end position="53"/>
    </location>
</feature>
<feature type="non-terminal residue" evidence="13">
    <location>
        <position position="549"/>
    </location>
</feature>
<evidence type="ECO:0000256" key="10">
    <source>
        <dbReference type="ARBA" id="ARBA00023180"/>
    </source>
</evidence>
<evidence type="ECO:0000256" key="2">
    <source>
        <dbReference type="ARBA" id="ARBA00004687"/>
    </source>
</evidence>
<dbReference type="InterPro" id="IPR039524">
    <property type="entry name" value="PIGO/GPI13"/>
</dbReference>
<comment type="caution">
    <text evidence="13">The sequence shown here is derived from an EMBL/GenBank/DDBJ whole genome shotgun (WGS) entry which is preliminary data.</text>
</comment>
<dbReference type="AlphaFoldDB" id="A0A9W8HRL2"/>
<comment type="pathway">
    <text evidence="2">Glycolipid biosynthesis; glycosylphosphatidylinositol-anchor biosynthesis.</text>
</comment>
<evidence type="ECO:0000256" key="9">
    <source>
        <dbReference type="ARBA" id="ARBA00023136"/>
    </source>
</evidence>
<evidence type="ECO:0000256" key="1">
    <source>
        <dbReference type="ARBA" id="ARBA00004477"/>
    </source>
</evidence>
<dbReference type="OrthoDB" id="272139at2759"/>
<keyword evidence="5" id="KW-0808">Transferase</keyword>
<evidence type="ECO:0000256" key="11">
    <source>
        <dbReference type="SAM" id="MobiDB-lite"/>
    </source>
</evidence>
<dbReference type="GO" id="GO:0005789">
    <property type="term" value="C:endoplasmic reticulum membrane"/>
    <property type="evidence" value="ECO:0007669"/>
    <property type="project" value="UniProtKB-SubCell"/>
</dbReference>